<name>A0A433QUW7_9FUNG</name>
<comment type="caution">
    <text evidence="1">The sequence shown here is derived from an EMBL/GenBank/DDBJ whole genome shotgun (WGS) entry which is preliminary data.</text>
</comment>
<gene>
    <name evidence="1" type="ORF">BC938DRAFT_470974</name>
</gene>
<evidence type="ECO:0000313" key="1">
    <source>
        <dbReference type="EMBL" id="RUS33593.1"/>
    </source>
</evidence>
<organism evidence="1 2">
    <name type="scientific">Jimgerdemannia flammicorona</name>
    <dbReference type="NCBI Taxonomy" id="994334"/>
    <lineage>
        <taxon>Eukaryota</taxon>
        <taxon>Fungi</taxon>
        <taxon>Fungi incertae sedis</taxon>
        <taxon>Mucoromycota</taxon>
        <taxon>Mucoromycotina</taxon>
        <taxon>Endogonomycetes</taxon>
        <taxon>Endogonales</taxon>
        <taxon>Endogonaceae</taxon>
        <taxon>Jimgerdemannia</taxon>
    </lineage>
</organism>
<accession>A0A433QUW7</accession>
<dbReference type="EMBL" id="RBNJ01001083">
    <property type="protein sequence ID" value="RUS33593.1"/>
    <property type="molecule type" value="Genomic_DNA"/>
</dbReference>
<evidence type="ECO:0000313" key="2">
    <source>
        <dbReference type="Proteomes" id="UP000274822"/>
    </source>
</evidence>
<keyword evidence="2" id="KW-1185">Reference proteome</keyword>
<reference evidence="1 2" key="1">
    <citation type="journal article" date="2018" name="New Phytol.">
        <title>Phylogenomics of Endogonaceae and evolution of mycorrhizas within Mucoromycota.</title>
        <authorList>
            <person name="Chang Y."/>
            <person name="Desiro A."/>
            <person name="Na H."/>
            <person name="Sandor L."/>
            <person name="Lipzen A."/>
            <person name="Clum A."/>
            <person name="Barry K."/>
            <person name="Grigoriev I.V."/>
            <person name="Martin F.M."/>
            <person name="Stajich J.E."/>
            <person name="Smith M.E."/>
            <person name="Bonito G."/>
            <person name="Spatafora J.W."/>
        </authorList>
    </citation>
    <scope>NUCLEOTIDE SEQUENCE [LARGE SCALE GENOMIC DNA]</scope>
    <source>
        <strain evidence="1 2">AD002</strain>
    </source>
</reference>
<sequence length="101" mass="11731">MTMIPHNTALDAGVRVGKPLEPLRSSIQFVYHEILNDYDTIWCRVLSKGYISMLPEDKTEELCKSIFAVLEDPEDDIQIDPTTGLMRFPYETEVVWVKRRD</sequence>
<dbReference type="AlphaFoldDB" id="A0A433QUW7"/>
<dbReference type="Proteomes" id="UP000274822">
    <property type="component" value="Unassembled WGS sequence"/>
</dbReference>
<proteinExistence type="predicted"/>
<protein>
    <submittedName>
        <fullName evidence="1">Uncharacterized protein</fullName>
    </submittedName>
</protein>